<evidence type="ECO:0008006" key="3">
    <source>
        <dbReference type="Google" id="ProtNLM"/>
    </source>
</evidence>
<organism evidence="1 2">
    <name type="scientific">Achromobacter mucicolens</name>
    <dbReference type="NCBI Taxonomy" id="1389922"/>
    <lineage>
        <taxon>Bacteria</taxon>
        <taxon>Pseudomonadati</taxon>
        <taxon>Pseudomonadota</taxon>
        <taxon>Betaproteobacteria</taxon>
        <taxon>Burkholderiales</taxon>
        <taxon>Alcaligenaceae</taxon>
        <taxon>Achromobacter</taxon>
    </lineage>
</organism>
<keyword evidence="2" id="KW-1185">Reference proteome</keyword>
<dbReference type="EMBL" id="CADIKR010000008">
    <property type="protein sequence ID" value="CAB3913900.1"/>
    <property type="molecule type" value="Genomic_DNA"/>
</dbReference>
<sequence>MRPQGYKRDLEKYNSAVALGWTLLRFSSSMVFNGEAVQAVQSWLQARATSE</sequence>
<reference evidence="1 2" key="1">
    <citation type="submission" date="2020-04" db="EMBL/GenBank/DDBJ databases">
        <authorList>
            <person name="De Canck E."/>
        </authorList>
    </citation>
    <scope>NUCLEOTIDE SEQUENCE [LARGE SCALE GENOMIC DNA]</scope>
    <source>
        <strain evidence="1 2">LMG 3415</strain>
    </source>
</reference>
<accession>A0ABM8LKE1</accession>
<protein>
    <recommendedName>
        <fullName evidence="3">DUF559 domain-containing protein</fullName>
    </recommendedName>
</protein>
<evidence type="ECO:0000313" key="2">
    <source>
        <dbReference type="Proteomes" id="UP000507140"/>
    </source>
</evidence>
<comment type="caution">
    <text evidence="1">The sequence shown here is derived from an EMBL/GenBank/DDBJ whole genome shotgun (WGS) entry which is preliminary data.</text>
</comment>
<evidence type="ECO:0000313" key="1">
    <source>
        <dbReference type="EMBL" id="CAB3913900.1"/>
    </source>
</evidence>
<gene>
    <name evidence="1" type="ORF">LMG3415_05123</name>
</gene>
<dbReference type="Proteomes" id="UP000507140">
    <property type="component" value="Unassembled WGS sequence"/>
</dbReference>
<name>A0ABM8LKE1_9BURK</name>
<proteinExistence type="predicted"/>